<reference evidence="4" key="1">
    <citation type="journal article" date="2019" name="Int. J. Syst. Evol. Microbiol.">
        <title>The Global Catalogue of Microorganisms (GCM) 10K type strain sequencing project: providing services to taxonomists for standard genome sequencing and annotation.</title>
        <authorList>
            <consortium name="The Broad Institute Genomics Platform"/>
            <consortium name="The Broad Institute Genome Sequencing Center for Infectious Disease"/>
            <person name="Wu L."/>
            <person name="Ma J."/>
        </authorList>
    </citation>
    <scope>NUCLEOTIDE SEQUENCE [LARGE SCALE GENOMIC DNA]</scope>
    <source>
        <strain evidence="4">CGMCC 1.15420</strain>
    </source>
</reference>
<dbReference type="RefSeq" id="WP_188831457.1">
    <property type="nucleotide sequence ID" value="NZ_BMIW01000021.1"/>
</dbReference>
<dbReference type="InterPro" id="IPR009926">
    <property type="entry name" value="T3SS_YcgR_PilZN"/>
</dbReference>
<evidence type="ECO:0000313" key="4">
    <source>
        <dbReference type="Proteomes" id="UP000608420"/>
    </source>
</evidence>
<comment type="caution">
    <text evidence="3">The sequence shown here is derived from an EMBL/GenBank/DDBJ whole genome shotgun (WGS) entry which is preliminary data.</text>
</comment>
<dbReference type="Pfam" id="PF07238">
    <property type="entry name" value="PilZ"/>
    <property type="match status" value="1"/>
</dbReference>
<evidence type="ECO:0000313" key="3">
    <source>
        <dbReference type="EMBL" id="GGG05596.1"/>
    </source>
</evidence>
<proteinExistence type="predicted"/>
<feature type="domain" description="Type III secretion system flagellar brake protein YcgR PilZN" evidence="2">
    <location>
        <begin position="4"/>
        <end position="93"/>
    </location>
</feature>
<protein>
    <recommendedName>
        <fullName evidence="5">Glycosyl transferase</fullName>
    </recommendedName>
</protein>
<sequence length="217" mass="25216">MYPKINDLVFIHIASVDKKAAEKEYKSRIADDNEDSFLIEVPIESGTGRLKRLHIGDELSVYFLTEGGIKNFFNTYVIGFADDKVQMVRIRKPEPETITKIQRRDFLRVVAELEIAVRKADHTRFVTYTEDVGGGGVSFMCDTKYGISQGDLLYCWLLIPYKNGSIDHVPFEAEVVRTKKLETQRTIVMLKLVNISDMERQKIIRYCFERQFDFKNR</sequence>
<dbReference type="Pfam" id="PF12945">
    <property type="entry name" value="PilZNR"/>
    <property type="match status" value="1"/>
</dbReference>
<evidence type="ECO:0000259" key="2">
    <source>
        <dbReference type="Pfam" id="PF12945"/>
    </source>
</evidence>
<evidence type="ECO:0000259" key="1">
    <source>
        <dbReference type="Pfam" id="PF07238"/>
    </source>
</evidence>
<organism evidence="3 4">
    <name type="scientific">Paenibacillus aceti</name>
    <dbReference type="NCBI Taxonomy" id="1820010"/>
    <lineage>
        <taxon>Bacteria</taxon>
        <taxon>Bacillati</taxon>
        <taxon>Bacillota</taxon>
        <taxon>Bacilli</taxon>
        <taxon>Bacillales</taxon>
        <taxon>Paenibacillaceae</taxon>
        <taxon>Paenibacillus</taxon>
    </lineage>
</organism>
<gene>
    <name evidence="3" type="ORF">GCM10010913_29220</name>
</gene>
<accession>A0ABQ1VZ95</accession>
<dbReference type="EMBL" id="BMIW01000021">
    <property type="protein sequence ID" value="GGG05596.1"/>
    <property type="molecule type" value="Genomic_DNA"/>
</dbReference>
<dbReference type="Gene3D" id="2.40.10.220">
    <property type="entry name" value="predicted glycosyltransferase like domains"/>
    <property type="match status" value="1"/>
</dbReference>
<keyword evidence="4" id="KW-1185">Reference proteome</keyword>
<feature type="domain" description="PilZ" evidence="1">
    <location>
        <begin position="102"/>
        <end position="209"/>
    </location>
</feature>
<evidence type="ECO:0008006" key="5">
    <source>
        <dbReference type="Google" id="ProtNLM"/>
    </source>
</evidence>
<dbReference type="InterPro" id="IPR009875">
    <property type="entry name" value="PilZ_domain"/>
</dbReference>
<dbReference type="Proteomes" id="UP000608420">
    <property type="component" value="Unassembled WGS sequence"/>
</dbReference>
<name>A0ABQ1VZ95_9BACL</name>